<feature type="transmembrane region" description="Helical" evidence="1">
    <location>
        <begin position="202"/>
        <end position="222"/>
    </location>
</feature>
<feature type="domain" description="Predicted membrane protein YciQ-like C-terminal" evidence="2">
    <location>
        <begin position="57"/>
        <end position="342"/>
    </location>
</feature>
<sequence length="383" mass="41425">MKEMVCFALAAGVGRDAVENTPAAVWVFLALAALSGLVVLARALGGLRGTLRAGAAFAVPQDLSSAQAGFLMDGEADDRDLLSLILVFARRGLVTVSSDEWDGSDPEQTPLVLTRRRDLPADAPVWERTLFEALFPDGAALCHLTRPDDGFAARLEQAKEQLAESFSGERRLYQPQTLVHSLLVPFAGCLALFLGLSRAGVGWALAACVPLVMLAFLMHTAFRRWHFLRTGARVLWAGAGAVLGILAGVGGAVCALGCSTPLWLTVPSFLLVLAGCLLAPLLARPTDYHRVACTRLLGLFRYLENPPRDQLTDLLEENPDCFYTALPYAYVFGLADVWAEAFAGLCRHAPVWYTGGYQDFSTQAFVASFRFSVETALTKNDEQ</sequence>
<feature type="transmembrane region" description="Helical" evidence="1">
    <location>
        <begin position="27"/>
        <end position="45"/>
    </location>
</feature>
<dbReference type="EMBL" id="JBBMFA010000109">
    <property type="protein sequence ID" value="MEQ2521461.1"/>
    <property type="molecule type" value="Genomic_DNA"/>
</dbReference>
<name>A0ABV1GI97_9FIRM</name>
<feature type="transmembrane region" description="Helical" evidence="1">
    <location>
        <begin position="262"/>
        <end position="282"/>
    </location>
</feature>
<protein>
    <recommendedName>
        <fullName evidence="2">Predicted membrane protein YciQ-like C-terminal domain-containing protein</fullName>
    </recommendedName>
</protein>
<comment type="caution">
    <text evidence="3">The sequence shown here is derived from an EMBL/GenBank/DDBJ whole genome shotgun (WGS) entry which is preliminary data.</text>
</comment>
<evidence type="ECO:0000259" key="2">
    <source>
        <dbReference type="Pfam" id="PF20990"/>
    </source>
</evidence>
<evidence type="ECO:0000313" key="3">
    <source>
        <dbReference type="EMBL" id="MEQ2521461.1"/>
    </source>
</evidence>
<reference evidence="3 4" key="1">
    <citation type="submission" date="2024-03" db="EMBL/GenBank/DDBJ databases">
        <title>Human intestinal bacterial collection.</title>
        <authorList>
            <person name="Pauvert C."/>
            <person name="Hitch T.C.A."/>
            <person name="Clavel T."/>
        </authorList>
    </citation>
    <scope>NUCLEOTIDE SEQUENCE [LARGE SCALE GENOMIC DNA]</scope>
    <source>
        <strain evidence="3 4">CLA-JM-H11</strain>
    </source>
</reference>
<accession>A0ABV1GI97</accession>
<evidence type="ECO:0000256" key="1">
    <source>
        <dbReference type="SAM" id="Phobius"/>
    </source>
</evidence>
<proteinExistence type="predicted"/>
<keyword evidence="1" id="KW-0472">Membrane</keyword>
<feature type="transmembrane region" description="Helical" evidence="1">
    <location>
        <begin position="177"/>
        <end position="196"/>
    </location>
</feature>
<keyword evidence="1" id="KW-0812">Transmembrane</keyword>
<organism evidence="3 4">
    <name type="scientific">Ruthenibacterium intestinale</name>
    <dbReference type="NCBI Taxonomy" id="3133163"/>
    <lineage>
        <taxon>Bacteria</taxon>
        <taxon>Bacillati</taxon>
        <taxon>Bacillota</taxon>
        <taxon>Clostridia</taxon>
        <taxon>Eubacteriales</taxon>
        <taxon>Oscillospiraceae</taxon>
        <taxon>Ruthenibacterium</taxon>
    </lineage>
</organism>
<evidence type="ECO:0000313" key="4">
    <source>
        <dbReference type="Proteomes" id="UP001477672"/>
    </source>
</evidence>
<dbReference type="Pfam" id="PF20990">
    <property type="entry name" value="DUF2207_C"/>
    <property type="match status" value="1"/>
</dbReference>
<dbReference type="InterPro" id="IPR048389">
    <property type="entry name" value="YciQ-like_C"/>
</dbReference>
<dbReference type="RefSeq" id="WP_349216911.1">
    <property type="nucleotide sequence ID" value="NZ_JBBMFA010000109.1"/>
</dbReference>
<keyword evidence="1" id="KW-1133">Transmembrane helix</keyword>
<gene>
    <name evidence="3" type="ORF">WMO24_13640</name>
</gene>
<dbReference type="Proteomes" id="UP001477672">
    <property type="component" value="Unassembled WGS sequence"/>
</dbReference>
<keyword evidence="4" id="KW-1185">Reference proteome</keyword>
<feature type="transmembrane region" description="Helical" evidence="1">
    <location>
        <begin position="234"/>
        <end position="256"/>
    </location>
</feature>